<feature type="transmembrane region" description="Helical" evidence="6">
    <location>
        <begin position="157"/>
        <end position="175"/>
    </location>
</feature>
<dbReference type="GO" id="GO:0005886">
    <property type="term" value="C:plasma membrane"/>
    <property type="evidence" value="ECO:0007669"/>
    <property type="project" value="UniProtKB-SubCell"/>
</dbReference>
<dbReference type="Proteomes" id="UP000029264">
    <property type="component" value="Unassembled WGS sequence"/>
</dbReference>
<name>A0A094J9A9_9GAMM</name>
<sequence>MTTKPMIKAVLLLIICTFFWGSGYPISKDALHEMNALSLVFWRFLIASSCLAIYLLVSRISLPRLPTSRWLLVIAISALGVGGFNLIVFTGLSYTNATNGALIMALSPLTTSLIGCVMLRSRPSITQCCSLLVSFVGVLLVITNGHFETLFSMEINYGDQLIFCGMLAWSAYTYFSQGISRWMPVIPYTCVGMLSGTLLVGLVCLLTPSIHPVSELLTSQAKYLVEILYIAIFGTVAGYLLWLDGVNHLGSAKASVFFNLVPIYAMLTSSLLGQAVTELQIIGIVVVILGLLLPRIVSFKRTHALEDISQQ</sequence>
<dbReference type="EMBL" id="JPEO01000017">
    <property type="protein sequence ID" value="KFZ36495.1"/>
    <property type="molecule type" value="Genomic_DNA"/>
</dbReference>
<feature type="transmembrane region" description="Helical" evidence="6">
    <location>
        <begin position="223"/>
        <end position="242"/>
    </location>
</feature>
<feature type="transmembrane region" description="Helical" evidence="6">
    <location>
        <begin position="254"/>
        <end position="273"/>
    </location>
</feature>
<accession>A0A094J9A9</accession>
<feature type="domain" description="EamA" evidence="7">
    <location>
        <begin position="8"/>
        <end position="142"/>
    </location>
</feature>
<comment type="caution">
    <text evidence="8">The sequence shown here is derived from an EMBL/GenBank/DDBJ whole genome shotgun (WGS) entry which is preliminary data.</text>
</comment>
<organism evidence="8 9">
    <name type="scientific">Shewanella mangrovi</name>
    <dbReference type="NCBI Taxonomy" id="1515746"/>
    <lineage>
        <taxon>Bacteria</taxon>
        <taxon>Pseudomonadati</taxon>
        <taxon>Pseudomonadota</taxon>
        <taxon>Gammaproteobacteria</taxon>
        <taxon>Alteromonadales</taxon>
        <taxon>Shewanellaceae</taxon>
        <taxon>Shewanella</taxon>
    </lineage>
</organism>
<feature type="transmembrane region" description="Helical" evidence="6">
    <location>
        <begin position="279"/>
        <end position="297"/>
    </location>
</feature>
<feature type="transmembrane region" description="Helical" evidence="6">
    <location>
        <begin position="187"/>
        <end position="211"/>
    </location>
</feature>
<feature type="transmembrane region" description="Helical" evidence="6">
    <location>
        <begin position="131"/>
        <end position="151"/>
    </location>
</feature>
<dbReference type="InterPro" id="IPR050638">
    <property type="entry name" value="AA-Vitamin_Transporters"/>
</dbReference>
<feature type="domain" description="EamA" evidence="7">
    <location>
        <begin position="157"/>
        <end position="293"/>
    </location>
</feature>
<evidence type="ECO:0000313" key="8">
    <source>
        <dbReference type="EMBL" id="KFZ36495.1"/>
    </source>
</evidence>
<evidence type="ECO:0000256" key="3">
    <source>
        <dbReference type="ARBA" id="ARBA00022692"/>
    </source>
</evidence>
<evidence type="ECO:0000256" key="5">
    <source>
        <dbReference type="ARBA" id="ARBA00023136"/>
    </source>
</evidence>
<dbReference type="AlphaFoldDB" id="A0A094J9A9"/>
<evidence type="ECO:0000259" key="7">
    <source>
        <dbReference type="Pfam" id="PF00892"/>
    </source>
</evidence>
<comment type="subcellular location">
    <subcellularLocation>
        <location evidence="1">Cell membrane</location>
        <topology evidence="1">Multi-pass membrane protein</topology>
    </subcellularLocation>
</comment>
<keyword evidence="2" id="KW-1003">Cell membrane</keyword>
<feature type="transmembrane region" description="Helical" evidence="6">
    <location>
        <begin position="39"/>
        <end position="58"/>
    </location>
</feature>
<dbReference type="InterPro" id="IPR037185">
    <property type="entry name" value="EmrE-like"/>
</dbReference>
<evidence type="ECO:0000256" key="2">
    <source>
        <dbReference type="ARBA" id="ARBA00022475"/>
    </source>
</evidence>
<dbReference type="InterPro" id="IPR000620">
    <property type="entry name" value="EamA_dom"/>
</dbReference>
<keyword evidence="3 6" id="KW-0812">Transmembrane</keyword>
<protein>
    <submittedName>
        <fullName evidence="8">Membrane protein</fullName>
    </submittedName>
</protein>
<gene>
    <name evidence="8" type="ORF">HR45_16065</name>
</gene>
<evidence type="ECO:0000256" key="1">
    <source>
        <dbReference type="ARBA" id="ARBA00004651"/>
    </source>
</evidence>
<feature type="transmembrane region" description="Helical" evidence="6">
    <location>
        <begin position="70"/>
        <end position="94"/>
    </location>
</feature>
<dbReference type="PANTHER" id="PTHR32322:SF18">
    <property type="entry name" value="S-ADENOSYLMETHIONINE_S-ADENOSYLHOMOCYSTEINE TRANSPORTER"/>
    <property type="match status" value="1"/>
</dbReference>
<dbReference type="SUPFAM" id="SSF103481">
    <property type="entry name" value="Multidrug resistance efflux transporter EmrE"/>
    <property type="match status" value="2"/>
</dbReference>
<dbReference type="PANTHER" id="PTHR32322">
    <property type="entry name" value="INNER MEMBRANE TRANSPORTER"/>
    <property type="match status" value="1"/>
</dbReference>
<dbReference type="eggNOG" id="COG0697">
    <property type="taxonomic scope" value="Bacteria"/>
</dbReference>
<dbReference type="Pfam" id="PF00892">
    <property type="entry name" value="EamA"/>
    <property type="match status" value="2"/>
</dbReference>
<evidence type="ECO:0000313" key="9">
    <source>
        <dbReference type="Proteomes" id="UP000029264"/>
    </source>
</evidence>
<keyword evidence="4 6" id="KW-1133">Transmembrane helix</keyword>
<reference evidence="8 9" key="1">
    <citation type="submission" date="2014-06" db="EMBL/GenBank/DDBJ databases">
        <title>Shewanella sp. YQH10.</title>
        <authorList>
            <person name="Liu Y."/>
            <person name="Zeng R."/>
        </authorList>
    </citation>
    <scope>NUCLEOTIDE SEQUENCE [LARGE SCALE GENOMIC DNA]</scope>
    <source>
        <strain evidence="8 9">YQH10</strain>
    </source>
</reference>
<dbReference type="OrthoDB" id="4167046at2"/>
<keyword evidence="9" id="KW-1185">Reference proteome</keyword>
<proteinExistence type="predicted"/>
<keyword evidence="5 6" id="KW-0472">Membrane</keyword>
<evidence type="ECO:0000256" key="4">
    <source>
        <dbReference type="ARBA" id="ARBA00022989"/>
    </source>
</evidence>
<feature type="transmembrane region" description="Helical" evidence="6">
    <location>
        <begin position="100"/>
        <end position="119"/>
    </location>
</feature>
<evidence type="ECO:0000256" key="6">
    <source>
        <dbReference type="SAM" id="Phobius"/>
    </source>
</evidence>